<dbReference type="FunFam" id="2.10.110.30:FF:000002">
    <property type="entry name" value="Putative e3 ubiquitin-protein ligase ubr3"/>
    <property type="match status" value="1"/>
</dbReference>
<comment type="catalytic activity">
    <reaction evidence="1 10">
        <text>S-ubiquitinyl-[E2 ubiquitin-conjugating enzyme]-L-cysteine + [acceptor protein]-L-lysine = [E2 ubiquitin-conjugating enzyme]-L-cysteine + N(6)-ubiquitinyl-[acceptor protein]-L-lysine.</text>
        <dbReference type="EC" id="2.3.2.27"/>
    </reaction>
</comment>
<dbReference type="OrthoDB" id="26387at2759"/>
<keyword evidence="4 10" id="KW-0479">Metal-binding</keyword>
<dbReference type="Pfam" id="PF02207">
    <property type="entry name" value="zf-UBR"/>
    <property type="match status" value="1"/>
</dbReference>
<evidence type="ECO:0000256" key="4">
    <source>
        <dbReference type="ARBA" id="ARBA00022723"/>
    </source>
</evidence>
<evidence type="ECO:0000256" key="7">
    <source>
        <dbReference type="ARBA" id="ARBA00022833"/>
    </source>
</evidence>
<keyword evidence="14" id="KW-1185">Reference proteome</keyword>
<dbReference type="PROSITE" id="PS51157">
    <property type="entry name" value="ZF_UBR"/>
    <property type="match status" value="1"/>
</dbReference>
<dbReference type="Proteomes" id="UP001057455">
    <property type="component" value="Unassembled WGS sequence"/>
</dbReference>
<comment type="pathway">
    <text evidence="2 10">Protein modification; protein ubiquitination.</text>
</comment>
<dbReference type="PANTHER" id="PTHR21497">
    <property type="entry name" value="UBIQUITIN LIGASE E3 ALPHA-RELATED"/>
    <property type="match status" value="1"/>
</dbReference>
<evidence type="ECO:0000256" key="2">
    <source>
        <dbReference type="ARBA" id="ARBA00004906"/>
    </source>
</evidence>
<dbReference type="EMBL" id="BLIY01000016">
    <property type="protein sequence ID" value="GFE54398.1"/>
    <property type="molecule type" value="Genomic_DNA"/>
</dbReference>
<dbReference type="Gene3D" id="2.10.110.30">
    <property type="match status" value="1"/>
</dbReference>
<keyword evidence="5 10" id="KW-0863">Zinc-finger</keyword>
<evidence type="ECO:0000313" key="14">
    <source>
        <dbReference type="Proteomes" id="UP001057455"/>
    </source>
</evidence>
<dbReference type="GO" id="GO:0071596">
    <property type="term" value="P:ubiquitin-dependent protein catabolic process via the N-end rule pathway"/>
    <property type="evidence" value="ECO:0007669"/>
    <property type="project" value="UniProtKB-UniRule"/>
</dbReference>
<proteinExistence type="inferred from homology"/>
<feature type="region of interest" description="Disordered" evidence="11">
    <location>
        <begin position="1673"/>
        <end position="1701"/>
    </location>
</feature>
<evidence type="ECO:0000256" key="8">
    <source>
        <dbReference type="ARBA" id="ARBA00046341"/>
    </source>
</evidence>
<keyword evidence="7 10" id="KW-0862">Zinc</keyword>
<evidence type="ECO:0000256" key="10">
    <source>
        <dbReference type="RuleBase" id="RU366018"/>
    </source>
</evidence>
<dbReference type="GO" id="GO:0016567">
    <property type="term" value="P:protein ubiquitination"/>
    <property type="evidence" value="ECO:0007669"/>
    <property type="project" value="UniProtKB-UniRule"/>
</dbReference>
<keyword evidence="6 10" id="KW-0833">Ubl conjugation pathway</keyword>
<dbReference type="SMART" id="SM00396">
    <property type="entry name" value="ZnF_UBR1"/>
    <property type="match status" value="1"/>
</dbReference>
<dbReference type="EC" id="2.3.2.27" evidence="10"/>
<reference evidence="13" key="1">
    <citation type="submission" date="2019-12" db="EMBL/GenBank/DDBJ databases">
        <title>Genome sequence of Babesia ovis.</title>
        <authorList>
            <person name="Yamagishi J."/>
            <person name="Sevinc F."/>
            <person name="Xuan X."/>
        </authorList>
    </citation>
    <scope>NUCLEOTIDE SEQUENCE</scope>
    <source>
        <strain evidence="13">Selcuk</strain>
    </source>
</reference>
<protein>
    <recommendedName>
        <fullName evidence="10">E3 ubiquitin-protein ligase</fullName>
        <ecNumber evidence="10">2.3.2.27</ecNumber>
    </recommendedName>
</protein>
<name>A0A9W5TAR9_BABOV</name>
<accession>A0A9W5TAR9</accession>
<dbReference type="InterPro" id="IPR039164">
    <property type="entry name" value="UBR1-like"/>
</dbReference>
<dbReference type="GO" id="GO:0008270">
    <property type="term" value="F:zinc ion binding"/>
    <property type="evidence" value="ECO:0007669"/>
    <property type="project" value="UniProtKB-UniRule"/>
</dbReference>
<dbReference type="InterPro" id="IPR003126">
    <property type="entry name" value="Znf_UBR"/>
</dbReference>
<sequence>MAELGVGKRQRATYAVESLDIRALGERYYGNHDVDAIFQEIYAYLYPNCCPQRVNRLMDSYTGTTGHCTTKWMEETVAFKCYDCESDSTCAICLECFFRSNHEGHRFRLTRTSGGCCDCGDNGSWALAGSCSRHNSPLALEDEKQLLDLFNQEFISRLHDTFRQIIEAVTAYMSNLEVMQEQFIFVLMMFLDDLLKVTPAYRYAFFEVMTKGQLKLWMRKHQVLPIDIRKTFNSLYLTMVTLMSFKHLFSSVYIEIYPDIVQPFDDTDEWHLTHLSVQLFTYPYIANRAVASGFIQVCMASLMDHHPRDAQLDTLQFPRFDRGLFGLYLVILSDFSYIMAHESVVKQVFSSPDLYVALFDLIKHMNMMNTIQMARHEHVSFENTGYAIAFTSEHTLHSALRHFSDYCKVDVHVSAGLYRALNDYMVKNLTRWEYNSPKLCRTFHIPFVRFFASVVNFNHIRILYGSNLNRSMLNDDPLVTAFDDSVLLYIMKTAISTLGFSQEIKHNLWVYNGESMHDQNEHYRQVVLVQMDIAALQIAITLLGLRRLAGLSDIDPLLVLHSEVFDKVPLTEDGIPDVGDKIFRIMLFMQLLNVVLHDLKHLEKLSVKRDGMDPDYIRRGYPLVMMDVVTALATGRLEFSEVTGSVDTYWRYHPHIVKAIESVATTNYSEMASKAYLRPKNETYRMVDVNWNPYDTTSDISLPNEILKRGNVGLLGPRRKEGIMAPEFYQTQDAILTALGSYNCYSVALELIQSFSGEADIARSVPKDNTTVDVIHFRDTNVDIIHSSSDTNVDNIEPSASMTSLQKTELLTPTQKDKPSRPAKSKWRYFKGIDWASTFGSKWNASLFCALKTIILILETSRHIDHDSASRLVDILEALNKRIEDDRVMNTTVTYVIQRLRETFQIDQKETDCVMSETRKQAIKRLQKRFMAHVLAQQNMLPRDEAVTTPVTKDEAVSELETCILCKQGMDDNNPMSFMCLISTNSVLRRCTKSSGRSSVYAKASLPLRSSMISCCGHTVHTKCILHHNKNQAALRNISYGVQRATDEFYCPICKALCNYMLEYVPDTKCLQKRAVNREDKIQKLSAASWRYVFCANWIPSPILARFNVNPHVMYTFNVVLPSNVKNRPKQGRSFLEDLGIPNSQDSKFSCAKCQETNLALAYQPKCGALFFAKETKVALVDRRYFLQQFQNWLFTRPSKQRQLEKLLSINLDYRFSTVMTTEYCRVVFGGQRCLYGIQNWRHVNAGTFLDPKFWMFYHYVLATCSCRRNQLTVRPSLLQHLVRNLYNTGLRESLVESPMDINNLDNNYFDIPADDLVVPGSMPAFSETTVLGTLVDSMTDIQLRTLGDTLGFEIKEGAESQSEQFNTSTNNFDLDVTSAWSKDPIREFLYFFMNQGPTLEASLGYLSECIGMLMMQVLERVVLKDIQRSFSEFVCVHAIDVEPSGTSNVHNTQLEDPLDTAKENVYSTLKFHREFLSTLYKTYIEEYIHSAEIPADLLDRVQWLGFEQHVSDFRRYNNSNIVGATTDDNVFYDCQTDEPENQWQDSDVVLSGGNNAQTTTGLDLNTFITRRKEIEVASKMQQMHHTVVSSFTHPLPQEPSGNMAGQVRGYIHDMVNTLLKVRRVHAIVESGLDDLQFDSMIKILQTTVGHQDSSSPRLDEEDDAITKVVFSKPTPSMGAPATVSNPEHQCPPTEESEEPERTYRNMDFIKRANEQTYRAHCNFAFFEVLRHLVPAERHLLDFVDTEIIKHLENIDISESSYNVLSIAREMAKQVYQQVRAKGYLHHAFEPDIDAYITLLVQNLNSLLDIAFWTIYSVFDTTEELMTKVSYANLHANNVRFDLLAEVTGIYRYMETIAASCKRMFNFDTRLKLDLVRATGHETAAPLVTGYNYVDMQRNLPADAWELIQQTTLRKCPNCGETPAHPLVCLLCGSVVCHQSKCCDRSKETRVLHMLITLERNNVAFRPTDLAHIYNGEVLSHTRVCGGGQCVFISPYNGFLLLMDDTRHCVTPTLYADKYGNKDLHSNVYGPVMLSQTRLTNVINTFCQGRLAHEIINAQKEAAH</sequence>
<dbReference type="PANTHER" id="PTHR21497:SF24">
    <property type="entry name" value="E3 UBIQUITIN-PROTEIN LIGASE UBR1"/>
    <property type="match status" value="1"/>
</dbReference>
<organism evidence="13 14">
    <name type="scientific">Babesia ovis</name>
    <dbReference type="NCBI Taxonomy" id="5869"/>
    <lineage>
        <taxon>Eukaryota</taxon>
        <taxon>Sar</taxon>
        <taxon>Alveolata</taxon>
        <taxon>Apicomplexa</taxon>
        <taxon>Aconoidasida</taxon>
        <taxon>Piroplasmida</taxon>
        <taxon>Babesiidae</taxon>
        <taxon>Babesia</taxon>
    </lineage>
</organism>
<feature type="domain" description="UBR-type" evidence="12">
    <location>
        <begin position="66"/>
        <end position="136"/>
    </location>
</feature>
<dbReference type="GO" id="GO:0061630">
    <property type="term" value="F:ubiquitin protein ligase activity"/>
    <property type="evidence" value="ECO:0007669"/>
    <property type="project" value="UniProtKB-UniRule"/>
</dbReference>
<evidence type="ECO:0000256" key="5">
    <source>
        <dbReference type="ARBA" id="ARBA00022771"/>
    </source>
</evidence>
<comment type="caution">
    <text evidence="13">The sequence shown here is derived from an EMBL/GenBank/DDBJ whole genome shotgun (WGS) entry which is preliminary data.</text>
</comment>
<dbReference type="GO" id="GO:0005737">
    <property type="term" value="C:cytoplasm"/>
    <property type="evidence" value="ECO:0007669"/>
    <property type="project" value="TreeGrafter"/>
</dbReference>
<evidence type="ECO:0000256" key="6">
    <source>
        <dbReference type="ARBA" id="ARBA00022786"/>
    </source>
</evidence>
<evidence type="ECO:0000256" key="1">
    <source>
        <dbReference type="ARBA" id="ARBA00000900"/>
    </source>
</evidence>
<evidence type="ECO:0000256" key="3">
    <source>
        <dbReference type="ARBA" id="ARBA00022679"/>
    </source>
</evidence>
<comment type="similarity">
    <text evidence="8 10">Belongs to the E3 ubiquitin-protein ligase UBR1-like family.</text>
</comment>
<evidence type="ECO:0000256" key="9">
    <source>
        <dbReference type="PROSITE-ProRule" id="PRU00508"/>
    </source>
</evidence>
<dbReference type="GO" id="GO:0000151">
    <property type="term" value="C:ubiquitin ligase complex"/>
    <property type="evidence" value="ECO:0007669"/>
    <property type="project" value="TreeGrafter"/>
</dbReference>
<feature type="zinc finger region" description="UBR-type" evidence="9">
    <location>
        <begin position="66"/>
        <end position="136"/>
    </location>
</feature>
<keyword evidence="3 10" id="KW-0808">Transferase</keyword>
<dbReference type="InterPro" id="IPR044046">
    <property type="entry name" value="E3_ligase_UBR-like_C"/>
</dbReference>
<dbReference type="CDD" id="cd19673">
    <property type="entry name" value="UBR-box_UBR3"/>
    <property type="match status" value="1"/>
</dbReference>
<evidence type="ECO:0000313" key="13">
    <source>
        <dbReference type="EMBL" id="GFE54398.1"/>
    </source>
</evidence>
<dbReference type="Pfam" id="PF18995">
    <property type="entry name" value="PRT6_C"/>
    <property type="match status" value="1"/>
</dbReference>
<gene>
    <name evidence="13" type="ORF">BaOVIS_018020</name>
</gene>
<evidence type="ECO:0000256" key="11">
    <source>
        <dbReference type="SAM" id="MobiDB-lite"/>
    </source>
</evidence>
<comment type="function">
    <text evidence="10">Ubiquitin ligase protein which is a component of the N-end rule pathway. Recognizes and binds to proteins bearing specific N-terminal residues that are destabilizing according to the N-end rule, leading to their ubiquitination and subsequent degradation.</text>
</comment>
<evidence type="ECO:0000259" key="12">
    <source>
        <dbReference type="PROSITE" id="PS51157"/>
    </source>
</evidence>